<dbReference type="Pfam" id="PF01370">
    <property type="entry name" value="Epimerase"/>
    <property type="match status" value="1"/>
</dbReference>
<dbReference type="InterPro" id="IPR050177">
    <property type="entry name" value="Lipid_A_modif_metabolic_enz"/>
</dbReference>
<evidence type="ECO:0000313" key="3">
    <source>
        <dbReference type="Proteomes" id="UP000176300"/>
    </source>
</evidence>
<dbReference type="PANTHER" id="PTHR43245">
    <property type="entry name" value="BIFUNCTIONAL POLYMYXIN RESISTANCE PROTEIN ARNA"/>
    <property type="match status" value="1"/>
</dbReference>
<feature type="domain" description="NAD-dependent epimerase/dehydratase" evidence="1">
    <location>
        <begin position="8"/>
        <end position="207"/>
    </location>
</feature>
<accession>A0A1F6NIY8</accession>
<proteinExistence type="predicted"/>
<dbReference type="InterPro" id="IPR001509">
    <property type="entry name" value="Epimerase_deHydtase"/>
</dbReference>
<dbReference type="EMBL" id="MFQS01000010">
    <property type="protein sequence ID" value="OGH83829.1"/>
    <property type="molecule type" value="Genomic_DNA"/>
</dbReference>
<evidence type="ECO:0000313" key="2">
    <source>
        <dbReference type="EMBL" id="OGH83829.1"/>
    </source>
</evidence>
<evidence type="ECO:0000259" key="1">
    <source>
        <dbReference type="Pfam" id="PF01370"/>
    </source>
</evidence>
<sequence>MNWKNKKVFITGHDGFIGQHLTSALKSSGADIRVCEVDLLKEKLAVGDDFQPEYIFHLAAIVPAASDVIRDSDVIENNIKITENVLEFACKIKAKVILASSSHVYPPAKIGDHPWKEDETIPDKTISVYGLSKQKVEGLIFEYSKKYGLEFLIVRLANVYGPGDKSSRFIPTFIRKCINKEFPLEVLGEKDAVRDFLYIEDAIKGLTNSANLLGYIKVVNIGSGSGTTIEEVAEIIKFRTNLAEKEILYRLSGGSKILYNVLDISLAKKKNKYSPSVGLEDGLVETINWCLKNK</sequence>
<dbReference type="InterPro" id="IPR036291">
    <property type="entry name" value="NAD(P)-bd_dom_sf"/>
</dbReference>
<dbReference type="STRING" id="1798697.A2373_00290"/>
<gene>
    <name evidence="2" type="ORF">A2373_00290</name>
</gene>
<organism evidence="2 3">
    <name type="scientific">Candidatus Magasanikbacteria bacterium RIFOXYB1_FULL_40_15</name>
    <dbReference type="NCBI Taxonomy" id="1798697"/>
    <lineage>
        <taxon>Bacteria</taxon>
        <taxon>Candidatus Magasanikiibacteriota</taxon>
    </lineage>
</organism>
<dbReference type="Gene3D" id="3.90.25.10">
    <property type="entry name" value="UDP-galactose 4-epimerase, domain 1"/>
    <property type="match status" value="1"/>
</dbReference>
<dbReference type="Proteomes" id="UP000176300">
    <property type="component" value="Unassembled WGS sequence"/>
</dbReference>
<dbReference type="PANTHER" id="PTHR43245:SF13">
    <property type="entry name" value="UDP-D-APIOSE_UDP-D-XYLOSE SYNTHASE 2"/>
    <property type="match status" value="1"/>
</dbReference>
<dbReference type="AlphaFoldDB" id="A0A1F6NIY8"/>
<dbReference type="SUPFAM" id="SSF51735">
    <property type="entry name" value="NAD(P)-binding Rossmann-fold domains"/>
    <property type="match status" value="1"/>
</dbReference>
<comment type="caution">
    <text evidence="2">The sequence shown here is derived from an EMBL/GenBank/DDBJ whole genome shotgun (WGS) entry which is preliminary data.</text>
</comment>
<reference evidence="2 3" key="1">
    <citation type="journal article" date="2016" name="Nat. Commun.">
        <title>Thousands of microbial genomes shed light on interconnected biogeochemical processes in an aquifer system.</title>
        <authorList>
            <person name="Anantharaman K."/>
            <person name="Brown C.T."/>
            <person name="Hug L.A."/>
            <person name="Sharon I."/>
            <person name="Castelle C.J."/>
            <person name="Probst A.J."/>
            <person name="Thomas B.C."/>
            <person name="Singh A."/>
            <person name="Wilkins M.J."/>
            <person name="Karaoz U."/>
            <person name="Brodie E.L."/>
            <person name="Williams K.H."/>
            <person name="Hubbard S.S."/>
            <person name="Banfield J.F."/>
        </authorList>
    </citation>
    <scope>NUCLEOTIDE SEQUENCE [LARGE SCALE GENOMIC DNA]</scope>
</reference>
<dbReference type="Gene3D" id="3.40.50.720">
    <property type="entry name" value="NAD(P)-binding Rossmann-like Domain"/>
    <property type="match status" value="1"/>
</dbReference>
<name>A0A1F6NIY8_9BACT</name>
<protein>
    <recommendedName>
        <fullName evidence="1">NAD-dependent epimerase/dehydratase domain-containing protein</fullName>
    </recommendedName>
</protein>